<protein>
    <submittedName>
        <fullName evidence="1">Glycoside hydrolase family 43 protein</fullName>
    </submittedName>
</protein>
<keyword evidence="1" id="KW-0378">Hydrolase</keyword>
<keyword evidence="2" id="KW-1185">Reference proteome</keyword>
<accession>A0ACB9ZAM2</accession>
<name>A0ACB9ZAM2_9PEZI</name>
<comment type="caution">
    <text evidence="1">The sequence shown here is derived from an EMBL/GenBank/DDBJ whole genome shotgun (WGS) entry which is preliminary data.</text>
</comment>
<reference evidence="1 2" key="1">
    <citation type="journal article" date="2022" name="New Phytol.">
        <title>Ecological generalism drives hyperdiversity of secondary metabolite gene clusters in xylarialean endophytes.</title>
        <authorList>
            <person name="Franco M.E.E."/>
            <person name="Wisecaver J.H."/>
            <person name="Arnold A.E."/>
            <person name="Ju Y.M."/>
            <person name="Slot J.C."/>
            <person name="Ahrendt S."/>
            <person name="Moore L.P."/>
            <person name="Eastman K.E."/>
            <person name="Scott K."/>
            <person name="Konkel Z."/>
            <person name="Mondo S.J."/>
            <person name="Kuo A."/>
            <person name="Hayes R.D."/>
            <person name="Haridas S."/>
            <person name="Andreopoulos B."/>
            <person name="Riley R."/>
            <person name="LaButti K."/>
            <person name="Pangilinan J."/>
            <person name="Lipzen A."/>
            <person name="Amirebrahimi M."/>
            <person name="Yan J."/>
            <person name="Adam C."/>
            <person name="Keymanesh K."/>
            <person name="Ng V."/>
            <person name="Louie K."/>
            <person name="Northen T."/>
            <person name="Drula E."/>
            <person name="Henrissat B."/>
            <person name="Hsieh H.M."/>
            <person name="Youens-Clark K."/>
            <person name="Lutzoni F."/>
            <person name="Miadlikowska J."/>
            <person name="Eastwood D.C."/>
            <person name="Hamelin R.C."/>
            <person name="Grigoriev I.V."/>
            <person name="U'Ren J.M."/>
        </authorList>
    </citation>
    <scope>NUCLEOTIDE SEQUENCE [LARGE SCALE GENOMIC DNA]</scope>
    <source>
        <strain evidence="1 2">CBS 119005</strain>
    </source>
</reference>
<dbReference type="EMBL" id="MU393435">
    <property type="protein sequence ID" value="KAI4868764.1"/>
    <property type="molecule type" value="Genomic_DNA"/>
</dbReference>
<sequence>MKLLPFFTLIVSASTAALQQQQQEPHEERNETEVVRRAVDKPYVFATFTSEHEQKSNEETWLHIYTSDDGKQFAEYAMNAYKPAQGLLRDPSIIKDGDTYYVVHTTNWSGDDLAVIKSKDLKNWVQVSNVKTGVKDTEKVWAPEWFRDPTDNKIYVYVSIKTKQENFAPYIYTTNGDLGSFGTGEKLDVYNYGNGVGQPHIDMFVVYKGDDKDTPYHAFMKNEKEKHIEHLTSKTAKGTWNYVQTNNALGFGKREGPTVTVLPDGKWIMWMDNYHGNYLYSTSDDLSHWSDSVDMPSHNKVFRHGTVIRQ</sequence>
<organism evidence="1 2">
    <name type="scientific">Hypoxylon rubiginosum</name>
    <dbReference type="NCBI Taxonomy" id="110542"/>
    <lineage>
        <taxon>Eukaryota</taxon>
        <taxon>Fungi</taxon>
        <taxon>Dikarya</taxon>
        <taxon>Ascomycota</taxon>
        <taxon>Pezizomycotina</taxon>
        <taxon>Sordariomycetes</taxon>
        <taxon>Xylariomycetidae</taxon>
        <taxon>Xylariales</taxon>
        <taxon>Hypoxylaceae</taxon>
        <taxon>Hypoxylon</taxon>
    </lineage>
</organism>
<evidence type="ECO:0000313" key="1">
    <source>
        <dbReference type="EMBL" id="KAI4868764.1"/>
    </source>
</evidence>
<dbReference type="Proteomes" id="UP001497700">
    <property type="component" value="Unassembled WGS sequence"/>
</dbReference>
<proteinExistence type="predicted"/>
<gene>
    <name evidence="1" type="ORF">F4820DRAFT_87887</name>
</gene>
<evidence type="ECO:0000313" key="2">
    <source>
        <dbReference type="Proteomes" id="UP001497700"/>
    </source>
</evidence>